<evidence type="ECO:0000256" key="1">
    <source>
        <dbReference type="SAM" id="Phobius"/>
    </source>
</evidence>
<protein>
    <submittedName>
        <fullName evidence="2">Uncharacterized protein</fullName>
    </submittedName>
</protein>
<keyword evidence="1" id="KW-0472">Membrane</keyword>
<feature type="transmembrane region" description="Helical" evidence="1">
    <location>
        <begin position="44"/>
        <end position="64"/>
    </location>
</feature>
<sequence length="72" mass="8649">MVKLWIIALSLFVVITFIYWKLTYNYGEKEYGKRMWKQWGTRTYYWHGALLISGAITVALLYLLRWANILTV</sequence>
<dbReference type="RefSeq" id="WP_133759009.1">
    <property type="nucleotide sequence ID" value="NZ_SOBW01000011.1"/>
</dbReference>
<comment type="caution">
    <text evidence="2">The sequence shown here is derived from an EMBL/GenBank/DDBJ whole genome shotgun (WGS) entry which is preliminary data.</text>
</comment>
<keyword evidence="1" id="KW-0812">Transmembrane</keyword>
<organism evidence="2 3">
    <name type="scientific">Gelidibacter sediminis</name>
    <dbReference type="NCBI Taxonomy" id="1608710"/>
    <lineage>
        <taxon>Bacteria</taxon>
        <taxon>Pseudomonadati</taxon>
        <taxon>Bacteroidota</taxon>
        <taxon>Flavobacteriia</taxon>
        <taxon>Flavobacteriales</taxon>
        <taxon>Flavobacteriaceae</taxon>
        <taxon>Gelidibacter</taxon>
    </lineage>
</organism>
<dbReference type="OrthoDB" id="1450918at2"/>
<accession>A0A4R7PHN8</accession>
<dbReference type="AlphaFoldDB" id="A0A4R7PHN8"/>
<dbReference type="Proteomes" id="UP000294689">
    <property type="component" value="Unassembled WGS sequence"/>
</dbReference>
<keyword evidence="1" id="KW-1133">Transmembrane helix</keyword>
<feature type="transmembrane region" description="Helical" evidence="1">
    <location>
        <begin position="6"/>
        <end position="24"/>
    </location>
</feature>
<keyword evidence="3" id="KW-1185">Reference proteome</keyword>
<gene>
    <name evidence="2" type="ORF">BXY82_3020</name>
</gene>
<name>A0A4R7PHN8_9FLAO</name>
<dbReference type="EMBL" id="SOBW01000011">
    <property type="protein sequence ID" value="TDU33724.1"/>
    <property type="molecule type" value="Genomic_DNA"/>
</dbReference>
<reference evidence="2 3" key="1">
    <citation type="submission" date="2019-03" db="EMBL/GenBank/DDBJ databases">
        <title>Genomic Encyclopedia of Archaeal and Bacterial Type Strains, Phase II (KMG-II): from individual species to whole genera.</title>
        <authorList>
            <person name="Goeker M."/>
        </authorList>
    </citation>
    <scope>NUCLEOTIDE SEQUENCE [LARGE SCALE GENOMIC DNA]</scope>
    <source>
        <strain evidence="2 3">DSM 28135</strain>
    </source>
</reference>
<evidence type="ECO:0000313" key="2">
    <source>
        <dbReference type="EMBL" id="TDU33724.1"/>
    </source>
</evidence>
<evidence type="ECO:0000313" key="3">
    <source>
        <dbReference type="Proteomes" id="UP000294689"/>
    </source>
</evidence>
<proteinExistence type="predicted"/>